<dbReference type="EMBL" id="MFFS01000076">
    <property type="protein sequence ID" value="OGF20941.1"/>
    <property type="molecule type" value="Genomic_DNA"/>
</dbReference>
<dbReference type="AlphaFoldDB" id="A0A1F5S3T5"/>
<evidence type="ECO:0000313" key="2">
    <source>
        <dbReference type="Proteomes" id="UP000178323"/>
    </source>
</evidence>
<accession>A0A1F5S3T5</accession>
<protein>
    <submittedName>
        <fullName evidence="1">Uncharacterized protein</fullName>
    </submittedName>
</protein>
<comment type="caution">
    <text evidence="1">The sequence shown here is derived from an EMBL/GenBank/DDBJ whole genome shotgun (WGS) entry which is preliminary data.</text>
</comment>
<dbReference type="Proteomes" id="UP000178323">
    <property type="component" value="Unassembled WGS sequence"/>
</dbReference>
<gene>
    <name evidence="1" type="ORF">A2Y83_01715</name>
</gene>
<name>A0A1F5S3T5_9BACT</name>
<reference evidence="1 2" key="1">
    <citation type="journal article" date="2016" name="Nat. Commun.">
        <title>Thousands of microbial genomes shed light on interconnected biogeochemical processes in an aquifer system.</title>
        <authorList>
            <person name="Anantharaman K."/>
            <person name="Brown C.T."/>
            <person name="Hug L.A."/>
            <person name="Sharon I."/>
            <person name="Castelle C.J."/>
            <person name="Probst A.J."/>
            <person name="Thomas B.C."/>
            <person name="Singh A."/>
            <person name="Wilkins M.J."/>
            <person name="Karaoz U."/>
            <person name="Brodie E.L."/>
            <person name="Williams K.H."/>
            <person name="Hubbard S.S."/>
            <person name="Banfield J.F."/>
        </authorList>
    </citation>
    <scope>NUCLEOTIDE SEQUENCE [LARGE SCALE GENOMIC DNA]</scope>
</reference>
<proteinExistence type="predicted"/>
<organism evidence="1 2">
    <name type="scientific">Candidatus Falkowbacteria bacterium RBG_13_39_14</name>
    <dbReference type="NCBI Taxonomy" id="1797985"/>
    <lineage>
        <taxon>Bacteria</taxon>
        <taxon>Candidatus Falkowiibacteriota</taxon>
    </lineage>
</organism>
<evidence type="ECO:0000313" key="1">
    <source>
        <dbReference type="EMBL" id="OGF20941.1"/>
    </source>
</evidence>
<sequence length="110" mass="12929">MSQDFFTKFEIIKDTQTSFLGNALLQIKRDSWFLGITITGKTYPNPWTVFDYFISGHTLSISCQFIGEEKKSGDLFFKTPQGTYFGYRWKHRKSDYPQAIIWLLNEQPLI</sequence>